<protein>
    <submittedName>
        <fullName evidence="2">Uncharacterized protein</fullName>
    </submittedName>
</protein>
<evidence type="ECO:0000313" key="3">
    <source>
        <dbReference type="Proteomes" id="UP000327294"/>
    </source>
</evidence>
<keyword evidence="3" id="KW-1185">Reference proteome</keyword>
<dbReference type="KEGG" id="sphv:F9278_36295"/>
<dbReference type="Proteomes" id="UP000327294">
    <property type="component" value="Chromosome"/>
</dbReference>
<organism evidence="2 3">
    <name type="scientific">Streptomyces phaeolivaceus</name>
    <dbReference type="NCBI Taxonomy" id="2653200"/>
    <lineage>
        <taxon>Bacteria</taxon>
        <taxon>Bacillati</taxon>
        <taxon>Actinomycetota</taxon>
        <taxon>Actinomycetes</taxon>
        <taxon>Kitasatosporales</taxon>
        <taxon>Streptomycetaceae</taxon>
        <taxon>Streptomyces</taxon>
    </lineage>
</organism>
<proteinExistence type="predicted"/>
<sequence>MKPREDVAAMLRAGATQRQITAALGVQPRIIAATRQALGIPVPPGRGGRRRDAVRDQVADMLRTGATARQIRAALGVSTRIVTEVRKDRGIPIPAGRGGGRSPDPALHDRIAQLLHAGHTYDEIQAQTGGTSTATIAAVRKERRIPLPPGRHNHTGQPARTPEQALHHHSRPAPDDHTDWTGPTQGHSLPVLWSAGRHNALHIAFRLHHGRQPTGYVRRTCTHPGCITGAHLNDRRIRQANNRADQAYEQIFGATS</sequence>
<dbReference type="EMBL" id="CP045096">
    <property type="protein sequence ID" value="QFR00738.1"/>
    <property type="molecule type" value="Genomic_DNA"/>
</dbReference>
<name>A0A5P8KDM0_9ACTN</name>
<accession>A0A5P8KDM0</accession>
<reference evidence="2 3" key="1">
    <citation type="submission" date="2019-10" db="EMBL/GenBank/DDBJ databases">
        <title>Streptomyces sp. strain GY16 isolated from leaves of Broussonetia papyrifera.</title>
        <authorList>
            <person name="Mo P."/>
        </authorList>
    </citation>
    <scope>NUCLEOTIDE SEQUENCE [LARGE SCALE GENOMIC DNA]</scope>
    <source>
        <strain evidence="2 3">GY16</strain>
    </source>
</reference>
<evidence type="ECO:0000256" key="1">
    <source>
        <dbReference type="SAM" id="MobiDB-lite"/>
    </source>
</evidence>
<dbReference type="RefSeq" id="WP_152172068.1">
    <property type="nucleotide sequence ID" value="NZ_CP045096.1"/>
</dbReference>
<feature type="region of interest" description="Disordered" evidence="1">
    <location>
        <begin position="144"/>
        <end position="185"/>
    </location>
</feature>
<evidence type="ECO:0000313" key="2">
    <source>
        <dbReference type="EMBL" id="QFR00738.1"/>
    </source>
</evidence>
<dbReference type="AlphaFoldDB" id="A0A5P8KDM0"/>
<gene>
    <name evidence="2" type="ORF">F9278_36295</name>
</gene>